<evidence type="ECO:0000256" key="9">
    <source>
        <dbReference type="ARBA" id="ARBA00023316"/>
    </source>
</evidence>
<evidence type="ECO:0000256" key="4">
    <source>
        <dbReference type="ARBA" id="ARBA00022598"/>
    </source>
</evidence>
<dbReference type="InterPro" id="IPR016185">
    <property type="entry name" value="PreATP-grasp_dom_sf"/>
</dbReference>
<dbReference type="InterPro" id="IPR011761">
    <property type="entry name" value="ATP-grasp"/>
</dbReference>
<dbReference type="SUPFAM" id="SSF52440">
    <property type="entry name" value="PreATP-grasp domain"/>
    <property type="match status" value="1"/>
</dbReference>
<reference evidence="12 13" key="1">
    <citation type="journal article" date="2019" name="ACS Chem. Biol.">
        <title>Identification and Mobilization of a Cryptic Antibiotic Biosynthesis Gene Locus from a Human-Pathogenic Nocardia Isolate.</title>
        <authorList>
            <person name="Herisse M."/>
            <person name="Ishida K."/>
            <person name="Porter J.L."/>
            <person name="Howden B."/>
            <person name="Hertweck C."/>
            <person name="Stinear T.P."/>
            <person name="Pidot S.J."/>
        </authorList>
    </citation>
    <scope>NUCLEOTIDE SEQUENCE [LARGE SCALE GENOMIC DNA]</scope>
    <source>
        <strain evidence="12 13">AUSMDU00012717</strain>
    </source>
</reference>
<dbReference type="PROSITE" id="PS00844">
    <property type="entry name" value="DALA_DALA_LIGASE_2"/>
    <property type="match status" value="1"/>
</dbReference>
<keyword evidence="8" id="KW-0573">Peptidoglycan synthesis</keyword>
<dbReference type="InterPro" id="IPR013815">
    <property type="entry name" value="ATP_grasp_subdomain_1"/>
</dbReference>
<evidence type="ECO:0000256" key="8">
    <source>
        <dbReference type="ARBA" id="ARBA00022984"/>
    </source>
</evidence>
<dbReference type="Gene3D" id="3.30.1490.20">
    <property type="entry name" value="ATP-grasp fold, A domain"/>
    <property type="match status" value="1"/>
</dbReference>
<evidence type="ECO:0000256" key="2">
    <source>
        <dbReference type="ARBA" id="ARBA00010871"/>
    </source>
</evidence>
<keyword evidence="3" id="KW-0963">Cytoplasm</keyword>
<dbReference type="InterPro" id="IPR011095">
    <property type="entry name" value="Dala_Dala_lig_C"/>
</dbReference>
<dbReference type="PANTHER" id="PTHR23132:SF23">
    <property type="entry name" value="D-ALANINE--D-ALANINE LIGASE B"/>
    <property type="match status" value="1"/>
</dbReference>
<dbReference type="RefSeq" id="WP_167474499.1">
    <property type="nucleotide sequence ID" value="NZ_CP046172.1"/>
</dbReference>
<name>A0A6G9YF23_9NOCA</name>
<keyword evidence="5 10" id="KW-0547">Nucleotide-binding</keyword>
<comment type="similarity">
    <text evidence="2">Belongs to the D-alanine--D-alanine ligase family.</text>
</comment>
<protein>
    <submittedName>
        <fullName evidence="12">ATP-grasp domain-containing protein</fullName>
    </submittedName>
</protein>
<dbReference type="AlphaFoldDB" id="A0A6G9YF23"/>
<dbReference type="EMBL" id="CP046172">
    <property type="protein sequence ID" value="QIS11730.1"/>
    <property type="molecule type" value="Genomic_DNA"/>
</dbReference>
<dbReference type="InterPro" id="IPR011127">
    <property type="entry name" value="Dala_Dala_lig_N"/>
</dbReference>
<dbReference type="GO" id="GO:0008360">
    <property type="term" value="P:regulation of cell shape"/>
    <property type="evidence" value="ECO:0007669"/>
    <property type="project" value="UniProtKB-KW"/>
</dbReference>
<sequence length="325" mass="34247">MLGGGESNERDVSAASAAAVIEALRASGHNVTAIDPATWPAPARFSAQVGRNAPSEAEGARLAAAFRANLRDEAFWRAVDGEVIFLALHGGMGESGELKAELESRGLVGTGASAAVMARSWDKQDTVAELAAAQVRVPRRLRPETDENGELSWPEPTAGCIVKPALDGSSINVFKCATADEIAVAVKEIDGPVLVEELLPGPEFTVGVVGSRVLPPVLIEPGEGWFGYEQKYQAGRSREICPAPIDDVLRDELVELARRSVDVLGFGAESYARVDIMLDAAGRPCVLEVNSLPGLTGTSLLPLAARAAGWDFPRLCAEIVRLATA</sequence>
<evidence type="ECO:0000256" key="7">
    <source>
        <dbReference type="ARBA" id="ARBA00022960"/>
    </source>
</evidence>
<keyword evidence="4" id="KW-0436">Ligase</keyword>
<evidence type="ECO:0000256" key="6">
    <source>
        <dbReference type="ARBA" id="ARBA00022840"/>
    </source>
</evidence>
<dbReference type="Gene3D" id="3.30.470.20">
    <property type="entry name" value="ATP-grasp fold, B domain"/>
    <property type="match status" value="1"/>
</dbReference>
<dbReference type="PANTHER" id="PTHR23132">
    <property type="entry name" value="D-ALANINE--D-ALANINE LIGASE"/>
    <property type="match status" value="1"/>
</dbReference>
<organism evidence="12 13">
    <name type="scientific">Nocardia arthritidis</name>
    <dbReference type="NCBI Taxonomy" id="228602"/>
    <lineage>
        <taxon>Bacteria</taxon>
        <taxon>Bacillati</taxon>
        <taxon>Actinomycetota</taxon>
        <taxon>Actinomycetes</taxon>
        <taxon>Mycobacteriales</taxon>
        <taxon>Nocardiaceae</taxon>
        <taxon>Nocardia</taxon>
    </lineage>
</organism>
<dbReference type="SUPFAM" id="SSF56059">
    <property type="entry name" value="Glutathione synthetase ATP-binding domain-like"/>
    <property type="match status" value="1"/>
</dbReference>
<evidence type="ECO:0000313" key="12">
    <source>
        <dbReference type="EMBL" id="QIS11730.1"/>
    </source>
</evidence>
<accession>A0A6G9YF23</accession>
<keyword evidence="13" id="KW-1185">Reference proteome</keyword>
<dbReference type="GO" id="GO:0009252">
    <property type="term" value="P:peptidoglycan biosynthetic process"/>
    <property type="evidence" value="ECO:0007669"/>
    <property type="project" value="UniProtKB-KW"/>
</dbReference>
<dbReference type="GO" id="GO:0008716">
    <property type="term" value="F:D-alanine-D-alanine ligase activity"/>
    <property type="evidence" value="ECO:0007669"/>
    <property type="project" value="InterPro"/>
</dbReference>
<keyword evidence="9" id="KW-0961">Cell wall biogenesis/degradation</keyword>
<evidence type="ECO:0000256" key="5">
    <source>
        <dbReference type="ARBA" id="ARBA00022741"/>
    </source>
</evidence>
<dbReference type="InterPro" id="IPR000291">
    <property type="entry name" value="D-Ala_lig_Van_CS"/>
</dbReference>
<keyword evidence="6 10" id="KW-0067">ATP-binding</keyword>
<comment type="subcellular location">
    <subcellularLocation>
        <location evidence="1">Cytoplasm</location>
    </subcellularLocation>
</comment>
<evidence type="ECO:0000256" key="10">
    <source>
        <dbReference type="PROSITE-ProRule" id="PRU00409"/>
    </source>
</evidence>
<dbReference type="PROSITE" id="PS50975">
    <property type="entry name" value="ATP_GRASP"/>
    <property type="match status" value="1"/>
</dbReference>
<gene>
    <name evidence="12" type="ORF">F5544_19310</name>
</gene>
<evidence type="ECO:0000259" key="11">
    <source>
        <dbReference type="PROSITE" id="PS50975"/>
    </source>
</evidence>
<dbReference type="GO" id="GO:0046872">
    <property type="term" value="F:metal ion binding"/>
    <property type="evidence" value="ECO:0007669"/>
    <property type="project" value="InterPro"/>
</dbReference>
<evidence type="ECO:0000256" key="3">
    <source>
        <dbReference type="ARBA" id="ARBA00022490"/>
    </source>
</evidence>
<dbReference type="KEGG" id="nah:F5544_19310"/>
<dbReference type="Gene3D" id="3.40.50.20">
    <property type="match status" value="1"/>
</dbReference>
<dbReference type="GO" id="GO:0005829">
    <property type="term" value="C:cytosol"/>
    <property type="evidence" value="ECO:0007669"/>
    <property type="project" value="TreeGrafter"/>
</dbReference>
<dbReference type="GO" id="GO:0071555">
    <property type="term" value="P:cell wall organization"/>
    <property type="evidence" value="ECO:0007669"/>
    <property type="project" value="UniProtKB-KW"/>
</dbReference>
<dbReference type="GO" id="GO:0005524">
    <property type="term" value="F:ATP binding"/>
    <property type="evidence" value="ECO:0007669"/>
    <property type="project" value="UniProtKB-UniRule"/>
</dbReference>
<keyword evidence="7" id="KW-0133">Cell shape</keyword>
<evidence type="ECO:0000256" key="1">
    <source>
        <dbReference type="ARBA" id="ARBA00004496"/>
    </source>
</evidence>
<dbReference type="Pfam" id="PF07478">
    <property type="entry name" value="Dala_Dala_lig_C"/>
    <property type="match status" value="1"/>
</dbReference>
<evidence type="ECO:0000313" key="13">
    <source>
        <dbReference type="Proteomes" id="UP000503540"/>
    </source>
</evidence>
<feature type="domain" description="ATP-grasp" evidence="11">
    <location>
        <begin position="127"/>
        <end position="321"/>
    </location>
</feature>
<proteinExistence type="inferred from homology"/>
<dbReference type="Proteomes" id="UP000503540">
    <property type="component" value="Chromosome"/>
</dbReference>
<dbReference type="Pfam" id="PF01820">
    <property type="entry name" value="Dala_Dala_lig_N"/>
    <property type="match status" value="1"/>
</dbReference>